<dbReference type="GO" id="GO:0005886">
    <property type="term" value="C:plasma membrane"/>
    <property type="evidence" value="ECO:0007669"/>
    <property type="project" value="TreeGrafter"/>
</dbReference>
<dbReference type="OMA" id="LHPDMHI"/>
<dbReference type="AlphaFoldDB" id="A0A974DCL0"/>
<dbReference type="InterPro" id="IPR023561">
    <property type="entry name" value="Carbonic_anhydrase_a-class"/>
</dbReference>
<dbReference type="FunFam" id="3.10.200.10:FF:000003">
    <property type="entry name" value="Carbonic anhydrase 12"/>
    <property type="match status" value="1"/>
</dbReference>
<evidence type="ECO:0000256" key="6">
    <source>
        <dbReference type="ARBA" id="ARBA00023239"/>
    </source>
</evidence>
<evidence type="ECO:0000256" key="2">
    <source>
        <dbReference type="ARBA" id="ARBA00012925"/>
    </source>
</evidence>
<dbReference type="PROSITE" id="PS51144">
    <property type="entry name" value="ALPHA_CA_2"/>
    <property type="match status" value="1"/>
</dbReference>
<evidence type="ECO:0000256" key="8">
    <source>
        <dbReference type="SAM" id="Phobius"/>
    </source>
</evidence>
<keyword evidence="3 7" id="KW-0479">Metal-binding</keyword>
<evidence type="ECO:0000313" key="11">
    <source>
        <dbReference type="Proteomes" id="UP000694892"/>
    </source>
</evidence>
<sequence>MGPYSSPSGICQNPQIASPGLGIPCITLFFLTGSKGEESWPKNYEFCGGVYQSPVDFHQNILQYDSTLQPIKLSGYNVSSTDSFTLSNNGHTVQMSLVPTMKIEIEPFHYTASQLHLHWGQKSTPKGSEHCIEGKRFAGEVHVVHYNSDKYADLSTAMKESDGLAVLGILIEVGSFNPTFEKIISQIQNIRFKNQKIQIAGFGVRELLPERLDEYYRYEGSLTTPPCYPSVLWTVFRNPVIISEEQLIALETALYCTDSNSSEPVEMTNNYRQLQSHGERLVSVSFREGLVLTIALACLLAVLVIMAFTCLLIRTKRSSRKPSDNRNVAYTVAAGVEENTSKV</sequence>
<evidence type="ECO:0000256" key="1">
    <source>
        <dbReference type="ARBA" id="ARBA00010718"/>
    </source>
</evidence>
<name>A0A974DCL0_XENLA</name>
<evidence type="ECO:0000259" key="9">
    <source>
        <dbReference type="PROSITE" id="PS51144"/>
    </source>
</evidence>
<dbReference type="CDD" id="cd03126">
    <property type="entry name" value="alpha_CA_XII_XIV"/>
    <property type="match status" value="1"/>
</dbReference>
<keyword evidence="8" id="KW-1133">Transmembrane helix</keyword>
<keyword evidence="5" id="KW-0325">Glycoprotein</keyword>
<dbReference type="Gene3D" id="3.10.200.10">
    <property type="entry name" value="Alpha carbonic anhydrase"/>
    <property type="match status" value="1"/>
</dbReference>
<gene>
    <name evidence="10" type="ORF">XELAEV_18018004mg</name>
</gene>
<dbReference type="EMBL" id="CM004470">
    <property type="protein sequence ID" value="OCT89383.1"/>
    <property type="molecule type" value="Genomic_DNA"/>
</dbReference>
<proteinExistence type="inferred from homology"/>
<dbReference type="InterPro" id="IPR018338">
    <property type="entry name" value="Carbonic_anhydrase_a-class_CS"/>
</dbReference>
<accession>A0A974DCL0</accession>
<keyword evidence="8" id="KW-0472">Membrane</keyword>
<feature type="transmembrane region" description="Helical" evidence="8">
    <location>
        <begin position="290"/>
        <end position="313"/>
    </location>
</feature>
<reference evidence="11" key="1">
    <citation type="journal article" date="2016" name="Nature">
        <title>Genome evolution in the allotetraploid frog Xenopus laevis.</title>
        <authorList>
            <person name="Session A.M."/>
            <person name="Uno Y."/>
            <person name="Kwon T."/>
            <person name="Chapman J.A."/>
            <person name="Toyoda A."/>
            <person name="Takahashi S."/>
            <person name="Fukui A."/>
            <person name="Hikosaka A."/>
            <person name="Suzuki A."/>
            <person name="Kondo M."/>
            <person name="van Heeringen S.J."/>
            <person name="Quigley I."/>
            <person name="Heinz S."/>
            <person name="Ogino H."/>
            <person name="Ochi H."/>
            <person name="Hellsten U."/>
            <person name="Lyons J.B."/>
            <person name="Simakov O."/>
            <person name="Putnam N."/>
            <person name="Stites J."/>
            <person name="Kuroki Y."/>
            <person name="Tanaka T."/>
            <person name="Michiue T."/>
            <person name="Watanabe M."/>
            <person name="Bogdanovic O."/>
            <person name="Lister R."/>
            <person name="Georgiou G."/>
            <person name="Paranjpe S.S."/>
            <person name="van Kruijsbergen I."/>
            <person name="Shu S."/>
            <person name="Carlson J."/>
            <person name="Kinoshita T."/>
            <person name="Ohta Y."/>
            <person name="Mawaribuchi S."/>
            <person name="Jenkins J."/>
            <person name="Grimwood J."/>
            <person name="Schmutz J."/>
            <person name="Mitros T."/>
            <person name="Mozaffari S.V."/>
            <person name="Suzuki Y."/>
            <person name="Haramoto Y."/>
            <person name="Yamamoto T.S."/>
            <person name="Takagi C."/>
            <person name="Heald R."/>
            <person name="Miller K."/>
            <person name="Haudenschild C."/>
            <person name="Kitzman J."/>
            <person name="Nakayama T."/>
            <person name="Izutsu Y."/>
            <person name="Robert J."/>
            <person name="Fortriede J."/>
            <person name="Burns K."/>
            <person name="Lotay V."/>
            <person name="Karimi K."/>
            <person name="Yasuoka Y."/>
            <person name="Dichmann D.S."/>
            <person name="Flajnik M.F."/>
            <person name="Houston D.W."/>
            <person name="Shendure J."/>
            <person name="DuPasquier L."/>
            <person name="Vize P.D."/>
            <person name="Zorn A.M."/>
            <person name="Ito M."/>
            <person name="Marcotte E.M."/>
            <person name="Wallingford J.B."/>
            <person name="Ito Y."/>
            <person name="Asashima M."/>
            <person name="Ueno N."/>
            <person name="Matsuda Y."/>
            <person name="Veenstra G.J."/>
            <person name="Fujiyama A."/>
            <person name="Harland R.M."/>
            <person name="Taira M."/>
            <person name="Rokhsar D.S."/>
        </authorList>
    </citation>
    <scope>NUCLEOTIDE SEQUENCE [LARGE SCALE GENOMIC DNA]</scope>
    <source>
        <strain evidence="11">J</strain>
    </source>
</reference>
<organism evidence="10 11">
    <name type="scientific">Xenopus laevis</name>
    <name type="common">African clawed frog</name>
    <dbReference type="NCBI Taxonomy" id="8355"/>
    <lineage>
        <taxon>Eukaryota</taxon>
        <taxon>Metazoa</taxon>
        <taxon>Chordata</taxon>
        <taxon>Craniata</taxon>
        <taxon>Vertebrata</taxon>
        <taxon>Euteleostomi</taxon>
        <taxon>Amphibia</taxon>
        <taxon>Batrachia</taxon>
        <taxon>Anura</taxon>
        <taxon>Pipoidea</taxon>
        <taxon>Pipidae</taxon>
        <taxon>Xenopodinae</taxon>
        <taxon>Xenopus</taxon>
        <taxon>Xenopus</taxon>
    </lineage>
</organism>
<keyword evidence="6 7" id="KW-0456">Lyase</keyword>
<dbReference type="SUPFAM" id="SSF51069">
    <property type="entry name" value="Carbonic anhydrase"/>
    <property type="match status" value="1"/>
</dbReference>
<dbReference type="Proteomes" id="UP000694892">
    <property type="component" value="Chromosome 3L"/>
</dbReference>
<comment type="similarity">
    <text evidence="1 7">Belongs to the alpha-carbonic anhydrase family.</text>
</comment>
<evidence type="ECO:0000313" key="10">
    <source>
        <dbReference type="EMBL" id="OCT89383.1"/>
    </source>
</evidence>
<dbReference type="InterPro" id="IPR001148">
    <property type="entry name" value="CA_dom"/>
</dbReference>
<dbReference type="PROSITE" id="PS00162">
    <property type="entry name" value="ALPHA_CA_1"/>
    <property type="match status" value="1"/>
</dbReference>
<evidence type="ECO:0000256" key="7">
    <source>
        <dbReference type="RuleBase" id="RU367011"/>
    </source>
</evidence>
<dbReference type="InterPro" id="IPR036398">
    <property type="entry name" value="CA_dom_sf"/>
</dbReference>
<dbReference type="PANTHER" id="PTHR18952">
    <property type="entry name" value="CARBONIC ANHYDRASE"/>
    <property type="match status" value="1"/>
</dbReference>
<keyword evidence="8" id="KW-0812">Transmembrane</keyword>
<protein>
    <recommendedName>
        <fullName evidence="2 7">Carbonic anhydrase</fullName>
        <ecNumber evidence="2 7">4.2.1.1</ecNumber>
    </recommendedName>
</protein>
<keyword evidence="4 7" id="KW-0862">Zinc</keyword>
<dbReference type="GO" id="GO:0008270">
    <property type="term" value="F:zinc ion binding"/>
    <property type="evidence" value="ECO:0007669"/>
    <property type="project" value="UniProtKB-UniRule"/>
</dbReference>
<dbReference type="SMART" id="SM01057">
    <property type="entry name" value="Carb_anhydrase"/>
    <property type="match status" value="1"/>
</dbReference>
<comment type="function">
    <text evidence="7">Reversible hydration of carbon dioxide.</text>
</comment>
<evidence type="ECO:0000256" key="5">
    <source>
        <dbReference type="ARBA" id="ARBA00023180"/>
    </source>
</evidence>
<comment type="catalytic activity">
    <reaction evidence="7">
        <text>hydrogencarbonate + H(+) = CO2 + H2O</text>
        <dbReference type="Rhea" id="RHEA:10748"/>
        <dbReference type="ChEBI" id="CHEBI:15377"/>
        <dbReference type="ChEBI" id="CHEBI:15378"/>
        <dbReference type="ChEBI" id="CHEBI:16526"/>
        <dbReference type="ChEBI" id="CHEBI:17544"/>
        <dbReference type="EC" id="4.2.1.1"/>
    </reaction>
</comment>
<dbReference type="EC" id="4.2.1.1" evidence="2 7"/>
<comment type="cofactor">
    <cofactor evidence="7">
        <name>Zn(2+)</name>
        <dbReference type="ChEBI" id="CHEBI:29105"/>
    </cofactor>
</comment>
<feature type="domain" description="Alpha-carbonic anhydrase" evidence="9">
    <location>
        <begin position="27"/>
        <end position="286"/>
    </location>
</feature>
<dbReference type="PANTHER" id="PTHR18952:SF19">
    <property type="entry name" value="CARBONIC ANHYDRASE 12"/>
    <property type="match status" value="1"/>
</dbReference>
<evidence type="ECO:0000256" key="4">
    <source>
        <dbReference type="ARBA" id="ARBA00022833"/>
    </source>
</evidence>
<dbReference type="Pfam" id="PF00194">
    <property type="entry name" value="Carb_anhydrase"/>
    <property type="match status" value="1"/>
</dbReference>
<evidence type="ECO:0000256" key="3">
    <source>
        <dbReference type="ARBA" id="ARBA00022723"/>
    </source>
</evidence>
<dbReference type="GO" id="GO:0004089">
    <property type="term" value="F:carbonate dehydratase activity"/>
    <property type="evidence" value="ECO:0007669"/>
    <property type="project" value="UniProtKB-UniRule"/>
</dbReference>